<accession>A0A9P5C2I8</accession>
<comment type="caution">
    <text evidence="2">The sequence shown here is derived from an EMBL/GenBank/DDBJ whole genome shotgun (WGS) entry which is preliminary data.</text>
</comment>
<dbReference type="PANTHER" id="PTHR28047:SF5">
    <property type="entry name" value="PROTEIN DCG1"/>
    <property type="match status" value="1"/>
</dbReference>
<evidence type="ECO:0000313" key="3">
    <source>
        <dbReference type="Proteomes" id="UP000758155"/>
    </source>
</evidence>
<gene>
    <name evidence="2" type="ORF">E8E12_010182</name>
</gene>
<keyword evidence="3" id="KW-1185">Reference proteome</keyword>
<reference evidence="2" key="1">
    <citation type="submission" date="2019-04" db="EMBL/GenBank/DDBJ databases">
        <title>Sequencing of skin fungus with MAO and IRED activity.</title>
        <authorList>
            <person name="Marsaioli A.J."/>
            <person name="Bonatto J.M.C."/>
            <person name="Reis Junior O."/>
        </authorList>
    </citation>
    <scope>NUCLEOTIDE SEQUENCE</scope>
    <source>
        <strain evidence="2">28M1</strain>
    </source>
</reference>
<evidence type="ECO:0000256" key="1">
    <source>
        <dbReference type="ARBA" id="ARBA00038414"/>
    </source>
</evidence>
<dbReference type="InterPro" id="IPR053714">
    <property type="entry name" value="Iso_Racemase_Enz_sf"/>
</dbReference>
<sequence length="679" mass="75996">MRSILIINPNCTVSMTDGLKPLVDALQFKDTTHDYFTAPDGVKSINNEDDARESVKHCLPTLRPLLDRYDAFLVACYSQHPLVPLLKEEPAIKAGRKPVTGIFEASVGASLQSIHPQEKFGIVSTGKVWEDILTDATVQFLGTDSDAGKRFAGVETTGLNATDLHDAPAEEVRQKMKDAVKRLLRKGNVGAICLGCAGMAGMDQMVREACIEELGQEEGQRIASHLDVDAPSVSKFAYEPAVDLTSSGDTPLKSLSSVSWRLRKVVVPVLFKYIRVPLDQNPQWVPLDARLIESMQGQLSTLSNHEFMIYTKMRSKFKSSSAFAFDQAFDDILINLCRIQEGDEFLKSSPTVLWLPHLSSSFADFCRLVSKYQLKQHVRSAVVHTNIEYGLRHVSTADPLLARAVNEIWTQIFDHIEPSRVLVAAPPATLAGLLDTQMLSSDTWAFDMKTHYIELMYVPPPPVDHMSTNCRPWNTTLIHRRPWTHISYNEGSSITAYSTYEYHLKQSPKMLYLILMRLAKEVESCCNITSFSFTGIFPFATNVTSIIRALHRIPTLRNITFQLAPGPENNLLSQPERMGRAQSGDFWLEWTESYKVIASYLGVFDFEDGAKFSSRDCTSETLTRDVEEIVQLLKHRGAGWRNEEGEIGVWVRDHALDDDYVAPGIDQLTALTGDTTITV</sequence>
<protein>
    <recommendedName>
        <fullName evidence="4">Hydantoin racemase</fullName>
    </recommendedName>
</protein>
<dbReference type="InterPro" id="IPR052186">
    <property type="entry name" value="Hydantoin_racemase-like"/>
</dbReference>
<dbReference type="GO" id="GO:0047661">
    <property type="term" value="F:amino-acid racemase activity"/>
    <property type="evidence" value="ECO:0007669"/>
    <property type="project" value="InterPro"/>
</dbReference>
<comment type="similarity">
    <text evidence="1">Belongs to the HyuE racemase family.</text>
</comment>
<name>A0A9P5C2I8_9PLEO</name>
<dbReference type="Gene3D" id="3.40.50.12500">
    <property type="match status" value="1"/>
</dbReference>
<dbReference type="AlphaFoldDB" id="A0A9P5C2I8"/>
<dbReference type="Proteomes" id="UP000758155">
    <property type="component" value="Unassembled WGS sequence"/>
</dbReference>
<dbReference type="PANTHER" id="PTHR28047">
    <property type="entry name" value="PROTEIN DCG1"/>
    <property type="match status" value="1"/>
</dbReference>
<organism evidence="2 3">
    <name type="scientific">Didymella heteroderae</name>
    <dbReference type="NCBI Taxonomy" id="1769908"/>
    <lineage>
        <taxon>Eukaryota</taxon>
        <taxon>Fungi</taxon>
        <taxon>Dikarya</taxon>
        <taxon>Ascomycota</taxon>
        <taxon>Pezizomycotina</taxon>
        <taxon>Dothideomycetes</taxon>
        <taxon>Pleosporomycetidae</taxon>
        <taxon>Pleosporales</taxon>
        <taxon>Pleosporineae</taxon>
        <taxon>Didymellaceae</taxon>
        <taxon>Didymella</taxon>
    </lineage>
</organism>
<evidence type="ECO:0000313" key="2">
    <source>
        <dbReference type="EMBL" id="KAF3043016.1"/>
    </source>
</evidence>
<dbReference type="OrthoDB" id="5296720at2759"/>
<dbReference type="EMBL" id="SWKV01000014">
    <property type="protein sequence ID" value="KAF3043016.1"/>
    <property type="molecule type" value="Genomic_DNA"/>
</dbReference>
<dbReference type="InterPro" id="IPR015942">
    <property type="entry name" value="Asp/Glu/hydantoin_racemase"/>
</dbReference>
<evidence type="ECO:0008006" key="4">
    <source>
        <dbReference type="Google" id="ProtNLM"/>
    </source>
</evidence>
<dbReference type="Pfam" id="PF01177">
    <property type="entry name" value="Asp_Glu_race"/>
    <property type="match status" value="1"/>
</dbReference>
<proteinExistence type="inferred from homology"/>